<dbReference type="InterPro" id="IPR008376">
    <property type="entry name" value="Chaperone_Ric-8_A/B"/>
</dbReference>
<evidence type="ECO:0000256" key="4">
    <source>
        <dbReference type="ARBA" id="ARBA00022658"/>
    </source>
</evidence>
<evidence type="ECO:0000256" key="5">
    <source>
        <dbReference type="ARBA" id="ARBA00023186"/>
    </source>
</evidence>
<evidence type="ECO:0000256" key="2">
    <source>
        <dbReference type="ARBA" id="ARBA00009049"/>
    </source>
</evidence>
<reference evidence="7" key="1">
    <citation type="submission" date="2016-11" db="UniProtKB">
        <authorList>
            <consortium name="WormBaseParasite"/>
        </authorList>
    </citation>
    <scope>IDENTIFICATION</scope>
</reference>
<dbReference type="AlphaFoldDB" id="A0A1I7S4A7"/>
<sequence length="546" mass="61959">MITESSSYMGLDTNLINQLRFEPLSDEQINAILINEFGPFLTSTGYPHLDAQAKTAYSDFATDRFRRANQELKLTILRSFRVLLRELDNISNLVTTTVPYFIIQASGLNEEGKVVDDFEVVMEGCRCLVNGLKQSEDIRRVFISDDCLFVSHLAERIITTSLQIFNPKVEQPIFVNHNLQKIIELLYLDLRIAFAITALCQEARSRITQQINFFIGVIHKFAAQVSIPNSDNPMKLECINETLKILFNAFYSQTPVESSTARLCAQECAQLVKSPFIPDNVKHDAVNVLSHIISQIHVLCPPVDEDQVTNDMVVYEGYDVTFVKCLLDLLEKKLDELSQADLELLIIYFGILTLLSKDNKAVRRYCRQRILPPLRANDVERPPEEGNAFRNKMIRVMTKSVGNVKRLVADFLFILCKRSVNRMIKYCGFGHSAGLLADYGFLGRVSEGRRASDSEDSETEDYKQVEGSVNPVTGYVQQERRNPFDYMTEEQKEYEAMKLANTMDKLLDSGVFLPGRIGPDGKPQAVSHVNELVKDVHIESDHSDTD</sequence>
<proteinExistence type="inferred from homology"/>
<dbReference type="GO" id="GO:0007186">
    <property type="term" value="P:G protein-coupled receptor signaling pathway"/>
    <property type="evidence" value="ECO:0007669"/>
    <property type="project" value="TreeGrafter"/>
</dbReference>
<dbReference type="InterPro" id="IPR019318">
    <property type="entry name" value="Gua_nucleotide_exch_fac_Ric8"/>
</dbReference>
<accession>A0A1I7S4A7</accession>
<dbReference type="PRINTS" id="PR01802">
    <property type="entry name" value="SYNEMBRYN"/>
</dbReference>
<name>A0A1I7S4A7_BURXY</name>
<comment type="similarity">
    <text evidence="2">Belongs to the synembryn family.</text>
</comment>
<dbReference type="WBParaSite" id="BXY_0783900.1">
    <property type="protein sequence ID" value="BXY_0783900.1"/>
    <property type="gene ID" value="BXY_0783900"/>
</dbReference>
<organism evidence="6 7">
    <name type="scientific">Bursaphelenchus xylophilus</name>
    <name type="common">Pinewood nematode worm</name>
    <name type="synonym">Aphelenchoides xylophilus</name>
    <dbReference type="NCBI Taxonomy" id="6326"/>
    <lineage>
        <taxon>Eukaryota</taxon>
        <taxon>Metazoa</taxon>
        <taxon>Ecdysozoa</taxon>
        <taxon>Nematoda</taxon>
        <taxon>Chromadorea</taxon>
        <taxon>Rhabditida</taxon>
        <taxon>Tylenchina</taxon>
        <taxon>Tylenchomorpha</taxon>
        <taxon>Aphelenchoidea</taxon>
        <taxon>Aphelenchoididae</taxon>
        <taxon>Bursaphelenchus</taxon>
    </lineage>
</organism>
<dbReference type="GO" id="GO:0005085">
    <property type="term" value="F:guanyl-nucleotide exchange factor activity"/>
    <property type="evidence" value="ECO:0007669"/>
    <property type="project" value="UniProtKB-KW"/>
</dbReference>
<evidence type="ECO:0000256" key="3">
    <source>
        <dbReference type="ARBA" id="ARBA00022490"/>
    </source>
</evidence>
<keyword evidence="4" id="KW-0344">Guanine-nucleotide releasing factor</keyword>
<protein>
    <submittedName>
        <fullName evidence="7">Synembryn-A</fullName>
    </submittedName>
</protein>
<keyword evidence="5" id="KW-0143">Chaperone</keyword>
<dbReference type="PANTHER" id="PTHR12425:SF5">
    <property type="entry name" value="SYNEMBRYN"/>
    <property type="match status" value="1"/>
</dbReference>
<dbReference type="eggNOG" id="KOG4464">
    <property type="taxonomic scope" value="Eukaryota"/>
</dbReference>
<evidence type="ECO:0000313" key="6">
    <source>
        <dbReference type="Proteomes" id="UP000095284"/>
    </source>
</evidence>
<keyword evidence="3" id="KW-0963">Cytoplasm</keyword>
<comment type="subcellular location">
    <subcellularLocation>
        <location evidence="1">Cytoplasm</location>
        <location evidence="1">Cell cortex</location>
    </subcellularLocation>
</comment>
<dbReference type="GO" id="GO:0005938">
    <property type="term" value="C:cell cortex"/>
    <property type="evidence" value="ECO:0007669"/>
    <property type="project" value="UniProtKB-SubCell"/>
</dbReference>
<dbReference type="Proteomes" id="UP000095284">
    <property type="component" value="Unplaced"/>
</dbReference>
<dbReference type="PANTHER" id="PTHR12425">
    <property type="entry name" value="SYNEMBRYN"/>
    <property type="match status" value="1"/>
</dbReference>
<evidence type="ECO:0000313" key="7">
    <source>
        <dbReference type="WBParaSite" id="BXY_0783900.1"/>
    </source>
</evidence>
<evidence type="ECO:0000256" key="1">
    <source>
        <dbReference type="ARBA" id="ARBA00004544"/>
    </source>
</evidence>
<dbReference type="GO" id="GO:0001965">
    <property type="term" value="F:G-protein alpha-subunit binding"/>
    <property type="evidence" value="ECO:0007669"/>
    <property type="project" value="TreeGrafter"/>
</dbReference>
<dbReference type="Pfam" id="PF10165">
    <property type="entry name" value="Ric8"/>
    <property type="match status" value="1"/>
</dbReference>